<sequence>MRLIMSFLNPENQNLLHDSLEKMTHIQGSLRDAYNLIRDWILSNPYCQLPEPKALPQRHKLCVQRIGCIHDLVEKVNTRLEERAFAEGGAYEE</sequence>
<evidence type="ECO:0000313" key="1">
    <source>
        <dbReference type="EMBL" id="CAA7041427.1"/>
    </source>
</evidence>
<comment type="caution">
    <text evidence="1">The sequence shown here is derived from an EMBL/GenBank/DDBJ whole genome shotgun (WGS) entry which is preliminary data.</text>
</comment>
<dbReference type="AlphaFoldDB" id="A0A6D2JY47"/>
<name>A0A6D2JY47_9BRAS</name>
<evidence type="ECO:0000313" key="2">
    <source>
        <dbReference type="Proteomes" id="UP000467841"/>
    </source>
</evidence>
<dbReference type="EMBL" id="CACVBM020001245">
    <property type="protein sequence ID" value="CAA7041427.1"/>
    <property type="molecule type" value="Genomic_DNA"/>
</dbReference>
<accession>A0A6D2JY47</accession>
<protein>
    <submittedName>
        <fullName evidence="1">Uncharacterized protein</fullName>
    </submittedName>
</protein>
<reference evidence="1" key="1">
    <citation type="submission" date="2020-01" db="EMBL/GenBank/DDBJ databases">
        <authorList>
            <person name="Mishra B."/>
        </authorList>
    </citation>
    <scope>NUCLEOTIDE SEQUENCE [LARGE SCALE GENOMIC DNA]</scope>
</reference>
<gene>
    <name evidence="1" type="ORF">MERR_LOCUS28662</name>
</gene>
<keyword evidence="2" id="KW-1185">Reference proteome</keyword>
<dbReference type="Proteomes" id="UP000467841">
    <property type="component" value="Unassembled WGS sequence"/>
</dbReference>
<organism evidence="1 2">
    <name type="scientific">Microthlaspi erraticum</name>
    <dbReference type="NCBI Taxonomy" id="1685480"/>
    <lineage>
        <taxon>Eukaryota</taxon>
        <taxon>Viridiplantae</taxon>
        <taxon>Streptophyta</taxon>
        <taxon>Embryophyta</taxon>
        <taxon>Tracheophyta</taxon>
        <taxon>Spermatophyta</taxon>
        <taxon>Magnoliopsida</taxon>
        <taxon>eudicotyledons</taxon>
        <taxon>Gunneridae</taxon>
        <taxon>Pentapetalae</taxon>
        <taxon>rosids</taxon>
        <taxon>malvids</taxon>
        <taxon>Brassicales</taxon>
        <taxon>Brassicaceae</taxon>
        <taxon>Coluteocarpeae</taxon>
        <taxon>Microthlaspi</taxon>
    </lineage>
</organism>
<proteinExistence type="predicted"/>